<dbReference type="SUPFAM" id="SSF74650">
    <property type="entry name" value="Galactose mutarotase-like"/>
    <property type="match status" value="1"/>
</dbReference>
<dbReference type="eggNOG" id="COG2017">
    <property type="taxonomic scope" value="Bacteria"/>
</dbReference>
<keyword evidence="1" id="KW-0413">Isomerase</keyword>
<dbReference type="InterPro" id="IPR008183">
    <property type="entry name" value="Aldose_1/G6P_1-epimerase"/>
</dbReference>
<dbReference type="Proteomes" id="UP000023703">
    <property type="component" value="Chromosome"/>
</dbReference>
<evidence type="ECO:0000313" key="1">
    <source>
        <dbReference type="EMBL" id="AHW64965.1"/>
    </source>
</evidence>
<dbReference type="RefSeq" id="WP_038549964.1">
    <property type="nucleotide sequence ID" value="NZ_CP006842.1"/>
</dbReference>
<name>X5EC41_9CORY</name>
<accession>X5EC41</accession>
<keyword evidence="2" id="KW-1185">Reference proteome</keyword>
<dbReference type="EMBL" id="CP006842">
    <property type="protein sequence ID" value="AHW64965.1"/>
    <property type="molecule type" value="Genomic_DNA"/>
</dbReference>
<dbReference type="EC" id="5.1.3.3" evidence="1"/>
<dbReference type="HOGENOM" id="CLU_052486_1_1_11"/>
<organism evidence="1 2">
    <name type="scientific">Corynebacterium glyciniphilum AJ 3170</name>
    <dbReference type="NCBI Taxonomy" id="1404245"/>
    <lineage>
        <taxon>Bacteria</taxon>
        <taxon>Bacillati</taxon>
        <taxon>Actinomycetota</taxon>
        <taxon>Actinomycetes</taxon>
        <taxon>Mycobacteriales</taxon>
        <taxon>Corynebacteriaceae</taxon>
        <taxon>Corynebacterium</taxon>
    </lineage>
</organism>
<sequence length="305" mass="32626">MTAAPASVTVVSGECVATLALRGGGPSRLTWRGQELLEGYAGPDQQVTAPLSANVVLAPWPNRTRDGAFDFDGQRHRLGITEPGRATALHGFVSDREWTVVEHRADAVCLVVEPGPQPGWPWPIHLSVAYRITGRGLRANLTLRNDGTADMPAACGFHLYPSALGAPTDTCSLAVPDHLHLPLDGRGLPCGEQQEDVDILPHLVNPLAGRVLDHCLWTDDPQFTLSRPDGAGVVLSTSPELRWFQIFTPDVRTGMPYPGRPGGRAVAVEPMTTPPDALNSGAGLARLPPGQCLTCSWHLDVLVPH</sequence>
<proteinExistence type="predicted"/>
<protein>
    <submittedName>
        <fullName evidence="1">Putative aldose 1-epimerase</fullName>
        <ecNumber evidence="1">5.1.3.3</ecNumber>
    </submittedName>
</protein>
<dbReference type="GO" id="GO:0030246">
    <property type="term" value="F:carbohydrate binding"/>
    <property type="evidence" value="ECO:0007669"/>
    <property type="project" value="InterPro"/>
</dbReference>
<dbReference type="KEGG" id="cgy:CGLY_12625"/>
<dbReference type="GO" id="GO:0004034">
    <property type="term" value="F:aldose 1-epimerase activity"/>
    <property type="evidence" value="ECO:0007669"/>
    <property type="project" value="UniProtKB-EC"/>
</dbReference>
<dbReference type="AlphaFoldDB" id="X5EC41"/>
<dbReference type="OrthoDB" id="4739604at2"/>
<dbReference type="GO" id="GO:0005975">
    <property type="term" value="P:carbohydrate metabolic process"/>
    <property type="evidence" value="ECO:0007669"/>
    <property type="project" value="InterPro"/>
</dbReference>
<dbReference type="Gene3D" id="2.70.98.10">
    <property type="match status" value="1"/>
</dbReference>
<dbReference type="InterPro" id="IPR014718">
    <property type="entry name" value="GH-type_carb-bd"/>
</dbReference>
<dbReference type="STRING" id="1404245.CGLY_12625"/>
<reference evidence="1 2" key="1">
    <citation type="journal article" date="2015" name="Int. J. Syst. Evol. Microbiol.">
        <title>Revisiting Corynebacterium glyciniphilum (ex Kubota et al., 1972) sp. nov., nom. rev., isolated from putrefied banana.</title>
        <authorList>
            <person name="Al-Dilaimi A."/>
            <person name="Bednarz H."/>
            <person name="Lomker A."/>
            <person name="Niehaus K."/>
            <person name="Kalinowski J."/>
            <person name="Ruckert C."/>
        </authorList>
    </citation>
    <scope>NUCLEOTIDE SEQUENCE [LARGE SCALE GENOMIC DNA]</scope>
    <source>
        <strain evidence="1">AJ 3170</strain>
    </source>
</reference>
<gene>
    <name evidence="1" type="ORF">CGLY_12625</name>
</gene>
<dbReference type="InterPro" id="IPR011013">
    <property type="entry name" value="Gal_mutarotase_sf_dom"/>
</dbReference>
<dbReference type="Pfam" id="PF01263">
    <property type="entry name" value="Aldose_epim"/>
    <property type="match status" value="1"/>
</dbReference>
<evidence type="ECO:0000313" key="2">
    <source>
        <dbReference type="Proteomes" id="UP000023703"/>
    </source>
</evidence>